<reference evidence="2" key="1">
    <citation type="submission" date="2020-10" db="EMBL/GenBank/DDBJ databases">
        <authorList>
            <person name="Kusch S."/>
        </authorList>
    </citation>
    <scope>NUCLEOTIDE SEQUENCE</scope>
    <source>
        <strain evidence="2">SwB9</strain>
    </source>
</reference>
<accession>A0A8H2ZNI5</accession>
<feature type="compositionally biased region" description="Basic and acidic residues" evidence="1">
    <location>
        <begin position="89"/>
        <end position="99"/>
    </location>
</feature>
<evidence type="ECO:0000256" key="1">
    <source>
        <dbReference type="SAM" id="MobiDB-lite"/>
    </source>
</evidence>
<dbReference type="Proteomes" id="UP000624404">
    <property type="component" value="Unassembled WGS sequence"/>
</dbReference>
<name>A0A8H2ZNI5_9HELO</name>
<proteinExistence type="predicted"/>
<gene>
    <name evidence="2" type="ORF">SCLTRI_LOCUS4348</name>
</gene>
<sequence>MFLITTGKILDLHHQVTAQPIRSKQLPTTILIELLEANHPTNRGAHHIADNRNLRYPIQFDPVVPTLDPAPASRHRDTSNLSLASFEPTSEHDEHLDES</sequence>
<evidence type="ECO:0000313" key="2">
    <source>
        <dbReference type="EMBL" id="CAD6444556.1"/>
    </source>
</evidence>
<feature type="region of interest" description="Disordered" evidence="1">
    <location>
        <begin position="65"/>
        <end position="99"/>
    </location>
</feature>
<comment type="caution">
    <text evidence="2">The sequence shown here is derived from an EMBL/GenBank/DDBJ whole genome shotgun (WGS) entry which is preliminary data.</text>
</comment>
<evidence type="ECO:0000313" key="3">
    <source>
        <dbReference type="Proteomes" id="UP000624404"/>
    </source>
</evidence>
<organism evidence="2 3">
    <name type="scientific">Sclerotinia trifoliorum</name>
    <dbReference type="NCBI Taxonomy" id="28548"/>
    <lineage>
        <taxon>Eukaryota</taxon>
        <taxon>Fungi</taxon>
        <taxon>Dikarya</taxon>
        <taxon>Ascomycota</taxon>
        <taxon>Pezizomycotina</taxon>
        <taxon>Leotiomycetes</taxon>
        <taxon>Helotiales</taxon>
        <taxon>Sclerotiniaceae</taxon>
        <taxon>Sclerotinia</taxon>
    </lineage>
</organism>
<keyword evidence="3" id="KW-1185">Reference proteome</keyword>
<dbReference type="AlphaFoldDB" id="A0A8H2ZNI5"/>
<protein>
    <submittedName>
        <fullName evidence="2">806a4fa0-7b3f-400d-91cf-cd0a95ec40c1</fullName>
    </submittedName>
</protein>
<dbReference type="EMBL" id="CAJHIA010000012">
    <property type="protein sequence ID" value="CAD6444556.1"/>
    <property type="molecule type" value="Genomic_DNA"/>
</dbReference>